<evidence type="ECO:0008006" key="3">
    <source>
        <dbReference type="Google" id="ProtNLM"/>
    </source>
</evidence>
<protein>
    <recommendedName>
        <fullName evidence="3">Head-tail adaptor protein</fullName>
    </recommendedName>
</protein>
<name>A0A5E5P564_9BURK</name>
<dbReference type="Gene3D" id="2.40.10.270">
    <property type="entry name" value="Bacteriophage SPP1 head-tail adaptor protein"/>
    <property type="match status" value="1"/>
</dbReference>
<dbReference type="Proteomes" id="UP000364291">
    <property type="component" value="Unassembled WGS sequence"/>
</dbReference>
<dbReference type="Pfam" id="PF05521">
    <property type="entry name" value="Phage_HCP"/>
    <property type="match status" value="1"/>
</dbReference>
<dbReference type="NCBIfam" id="TIGR01563">
    <property type="entry name" value="gp16_SPP1"/>
    <property type="match status" value="1"/>
</dbReference>
<dbReference type="RefSeq" id="WP_224787410.1">
    <property type="nucleotide sequence ID" value="NZ_CABPSX010000003.1"/>
</dbReference>
<dbReference type="InterPro" id="IPR038666">
    <property type="entry name" value="SSP1_head-tail_sf"/>
</dbReference>
<proteinExistence type="predicted"/>
<accession>A0A5E5P564</accession>
<sequence length="112" mass="12955">MLTLPRIGELNRYVDLRRRSDAPVDDIDGESLYDDQRKRWAKIEPVGTAIYSGSAQIGAAITHRIWLRYLDGITDAYEVAFRKSVYRVRRVTDANDARRFTLLEVEELTHGE</sequence>
<reference evidence="1 2" key="1">
    <citation type="submission" date="2019-08" db="EMBL/GenBank/DDBJ databases">
        <authorList>
            <person name="Peeters C."/>
        </authorList>
    </citation>
    <scope>NUCLEOTIDE SEQUENCE [LARGE SCALE GENOMIC DNA]</scope>
    <source>
        <strain evidence="1 2">LMG 18089</strain>
    </source>
</reference>
<evidence type="ECO:0000313" key="1">
    <source>
        <dbReference type="EMBL" id="VVG70939.1"/>
    </source>
</evidence>
<dbReference type="InterPro" id="IPR008767">
    <property type="entry name" value="Phage_SPP1_head-tail_adaptor"/>
</dbReference>
<dbReference type="AlphaFoldDB" id="A0A5E5P564"/>
<organism evidence="1 2">
    <name type="scientific">Pandoraea apista</name>
    <dbReference type="NCBI Taxonomy" id="93218"/>
    <lineage>
        <taxon>Bacteria</taxon>
        <taxon>Pseudomonadati</taxon>
        <taxon>Pseudomonadota</taxon>
        <taxon>Betaproteobacteria</taxon>
        <taxon>Burkholderiales</taxon>
        <taxon>Burkholderiaceae</taxon>
        <taxon>Pandoraea</taxon>
    </lineage>
</organism>
<dbReference type="EMBL" id="CABPSX010000003">
    <property type="protein sequence ID" value="VVG70939.1"/>
    <property type="molecule type" value="Genomic_DNA"/>
</dbReference>
<evidence type="ECO:0000313" key="2">
    <source>
        <dbReference type="Proteomes" id="UP000364291"/>
    </source>
</evidence>
<gene>
    <name evidence="1" type="ORF">PAP18089_01911</name>
</gene>